<evidence type="ECO:0000256" key="1">
    <source>
        <dbReference type="SAM" id="MobiDB-lite"/>
    </source>
</evidence>
<protein>
    <recommendedName>
        <fullName evidence="5">TRAP transporter solute receptor, TAXI family</fullName>
    </recommendedName>
</protein>
<dbReference type="NCBIfam" id="TIGR02122">
    <property type="entry name" value="TRAP_TAXI"/>
    <property type="match status" value="1"/>
</dbReference>
<dbReference type="EMBL" id="FRCF01000003">
    <property type="protein sequence ID" value="SHL81738.1"/>
    <property type="molecule type" value="Genomic_DNA"/>
</dbReference>
<dbReference type="InterPro" id="IPR011852">
    <property type="entry name" value="TRAP_TAXI"/>
</dbReference>
<dbReference type="RefSeq" id="WP_072708954.1">
    <property type="nucleotide sequence ID" value="NZ_FRCF01000003.1"/>
</dbReference>
<dbReference type="PANTHER" id="PTHR42941:SF1">
    <property type="entry name" value="SLL1037 PROTEIN"/>
    <property type="match status" value="1"/>
</dbReference>
<dbReference type="CDD" id="cd13567">
    <property type="entry name" value="PBP2_TtGluBP"/>
    <property type="match status" value="1"/>
</dbReference>
<feature type="region of interest" description="Disordered" evidence="1">
    <location>
        <begin position="24"/>
        <end position="60"/>
    </location>
</feature>
<dbReference type="SUPFAM" id="SSF53850">
    <property type="entry name" value="Periplasmic binding protein-like II"/>
    <property type="match status" value="1"/>
</dbReference>
<dbReference type="OrthoDB" id="9776669at2"/>
<reference evidence="3 4" key="1">
    <citation type="submission" date="2016-11" db="EMBL/GenBank/DDBJ databases">
        <authorList>
            <person name="Jaros S."/>
            <person name="Januszkiewicz K."/>
            <person name="Wedrychowicz H."/>
        </authorList>
    </citation>
    <scope>NUCLEOTIDE SEQUENCE [LARGE SCALE GENOMIC DNA]</scope>
    <source>
        <strain evidence="3 4">DSM 16010</strain>
    </source>
</reference>
<name>A0A1M7DQR2_9BACL</name>
<keyword evidence="4" id="KW-1185">Reference proteome</keyword>
<evidence type="ECO:0000313" key="4">
    <source>
        <dbReference type="Proteomes" id="UP000184206"/>
    </source>
</evidence>
<dbReference type="Gene3D" id="3.40.190.10">
    <property type="entry name" value="Periplasmic binding protein-like II"/>
    <property type="match status" value="2"/>
</dbReference>
<dbReference type="AlphaFoldDB" id="A0A1M7DQR2"/>
<feature type="chain" id="PRO_5012184145" description="TRAP transporter solute receptor, TAXI family" evidence="2">
    <location>
        <begin position="25"/>
        <end position="346"/>
    </location>
</feature>
<accession>A0A1M7DQR2</accession>
<keyword evidence="2" id="KW-0732">Signal</keyword>
<organism evidence="3 4">
    <name type="scientific">Lacicoccus alkaliphilus DSM 16010</name>
    <dbReference type="NCBI Taxonomy" id="1123231"/>
    <lineage>
        <taxon>Bacteria</taxon>
        <taxon>Bacillati</taxon>
        <taxon>Bacillota</taxon>
        <taxon>Bacilli</taxon>
        <taxon>Bacillales</taxon>
        <taxon>Salinicoccaceae</taxon>
        <taxon>Lacicoccus</taxon>
    </lineage>
</organism>
<feature type="compositionally biased region" description="Acidic residues" evidence="1">
    <location>
        <begin position="24"/>
        <end position="55"/>
    </location>
</feature>
<dbReference type="Pfam" id="PF16868">
    <property type="entry name" value="NMT1_3"/>
    <property type="match status" value="1"/>
</dbReference>
<sequence>MNFKLFLVLILGATLFLSACGDDAAEDTGEEDTAEEEPADDESADEGEESSEEGDGGSAELETNIVTIATGGSSGPYNIIATTLADGYSSEFGVNSRTETTGASAENLNLMAQESVEMAFVMSDALVQAVNGEETFSEPIENVQQVAALYPNFVQLITTEGSGIESVEDLEGMRVAVGDQNSGVEIATRSVLDAHDMSYDDINVDYLGYAEAAEAMRGGQLDAAFLTSGLPNASVMELENSVDLKIVPIEPEVVETMEEDYFEALDIPEDTYGNEEAVPTVAIMNALVVRSDLSEDDVYNMTQYMFENLESLENSHQAASDISVENSMESMVIEVHPGAQRYYDEQ</sequence>
<evidence type="ECO:0000256" key="2">
    <source>
        <dbReference type="SAM" id="SignalP"/>
    </source>
</evidence>
<dbReference type="Proteomes" id="UP000184206">
    <property type="component" value="Unassembled WGS sequence"/>
</dbReference>
<proteinExistence type="predicted"/>
<evidence type="ECO:0000313" key="3">
    <source>
        <dbReference type="EMBL" id="SHL81738.1"/>
    </source>
</evidence>
<dbReference type="PANTHER" id="PTHR42941">
    <property type="entry name" value="SLL1037 PROTEIN"/>
    <property type="match status" value="1"/>
</dbReference>
<dbReference type="PROSITE" id="PS51257">
    <property type="entry name" value="PROKAR_LIPOPROTEIN"/>
    <property type="match status" value="1"/>
</dbReference>
<gene>
    <name evidence="3" type="ORF">SAMN02745189_00959</name>
</gene>
<evidence type="ECO:0008006" key="5">
    <source>
        <dbReference type="Google" id="ProtNLM"/>
    </source>
</evidence>
<feature type="signal peptide" evidence="2">
    <location>
        <begin position="1"/>
        <end position="24"/>
    </location>
</feature>
<dbReference type="STRING" id="1123231.SAMN02745189_00959"/>